<keyword evidence="4" id="KW-1185">Reference proteome</keyword>
<name>A0A6B0TNR8_9RHOB</name>
<sequence length="367" mass="40537">MELATRMPPDWVPDATRIYLEHTGSGVSYRAIARREGCHPSTILRRVRRIEERRDDPLFDDALTWLHGRLLRDGRDQSEDPPSMTVSRRLPETPSDAAINREARRILRRLCESGAELVIARDLARAAVLKVTDGGAPVRIGTLDRDIAMSFALRDWIEGSGTGRVARYRITPAGRAALKRLIEEDRAARKGAGTAADPFRAQHRIAGTRTVAENEGGRPVTRTLDCNLAESPLAGLGRKRDRNGNPYLSAEQIEAGERLRDDFERAHMGPRMGQNWDRFLVAGATGGPSERAETGSQSARDRFTQAMVLLGPGLSDVVLRCCCYLEGLEVTEKRLGWSARSAKVVLCIALDRLAGFYGLDTGSRKIA</sequence>
<dbReference type="InterPro" id="IPR045599">
    <property type="entry name" value="DUF6456"/>
</dbReference>
<gene>
    <name evidence="3" type="ORF">GSH16_12135</name>
</gene>
<organism evidence="3 4">
    <name type="scientific">Oceanomicrobium pacificus</name>
    <dbReference type="NCBI Taxonomy" id="2692916"/>
    <lineage>
        <taxon>Bacteria</taxon>
        <taxon>Pseudomonadati</taxon>
        <taxon>Pseudomonadota</taxon>
        <taxon>Alphaproteobacteria</taxon>
        <taxon>Rhodobacterales</taxon>
        <taxon>Paracoccaceae</taxon>
        <taxon>Oceanomicrobium</taxon>
    </lineage>
</organism>
<evidence type="ECO:0000313" key="4">
    <source>
        <dbReference type="Proteomes" id="UP000436016"/>
    </source>
</evidence>
<reference evidence="3 4" key="1">
    <citation type="submission" date="2019-12" db="EMBL/GenBank/DDBJ databases">
        <title>Strain KN286 was isolated from seawater, which was collected from Caroline Seamount in the tropical western Pacific.</title>
        <authorList>
            <person name="Wang Q."/>
        </authorList>
    </citation>
    <scope>NUCLEOTIDE SEQUENCE [LARGE SCALE GENOMIC DNA]</scope>
    <source>
        <strain evidence="3 4">KN286</strain>
    </source>
</reference>
<feature type="region of interest" description="Disordered" evidence="1">
    <location>
        <begin position="74"/>
        <end position="95"/>
    </location>
</feature>
<evidence type="ECO:0000256" key="1">
    <source>
        <dbReference type="SAM" id="MobiDB-lite"/>
    </source>
</evidence>
<dbReference type="RefSeq" id="WP_160855475.1">
    <property type="nucleotide sequence ID" value="NZ_WUWG01000005.1"/>
</dbReference>
<dbReference type="Pfam" id="PF20057">
    <property type="entry name" value="DUF6456"/>
    <property type="match status" value="1"/>
</dbReference>
<protein>
    <submittedName>
        <fullName evidence="3">Helix-turn-helix domain-containing protein</fullName>
    </submittedName>
</protein>
<proteinExistence type="predicted"/>
<comment type="caution">
    <text evidence="3">The sequence shown here is derived from an EMBL/GenBank/DDBJ whole genome shotgun (WGS) entry which is preliminary data.</text>
</comment>
<evidence type="ECO:0000259" key="2">
    <source>
        <dbReference type="Pfam" id="PF20057"/>
    </source>
</evidence>
<evidence type="ECO:0000313" key="3">
    <source>
        <dbReference type="EMBL" id="MXU66197.1"/>
    </source>
</evidence>
<dbReference type="EMBL" id="WUWG01000005">
    <property type="protein sequence ID" value="MXU66197.1"/>
    <property type="molecule type" value="Genomic_DNA"/>
</dbReference>
<dbReference type="AlphaFoldDB" id="A0A6B0TNR8"/>
<dbReference type="Proteomes" id="UP000436016">
    <property type="component" value="Unassembled WGS sequence"/>
</dbReference>
<feature type="domain" description="DUF6456" evidence="2">
    <location>
        <begin position="226"/>
        <end position="358"/>
    </location>
</feature>
<accession>A0A6B0TNR8</accession>